<dbReference type="OrthoDB" id="8641420at2"/>
<evidence type="ECO:0000313" key="1">
    <source>
        <dbReference type="EMBL" id="TFY99857.1"/>
    </source>
</evidence>
<dbReference type="AlphaFoldDB" id="A0A4Z0BNL9"/>
<evidence type="ECO:0000313" key="2">
    <source>
        <dbReference type="Proteomes" id="UP000297564"/>
    </source>
</evidence>
<dbReference type="Proteomes" id="UP000297564">
    <property type="component" value="Unassembled WGS sequence"/>
</dbReference>
<name>A0A4Z0BNL9_9BURK</name>
<keyword evidence="2" id="KW-1185">Reference proteome</keyword>
<evidence type="ECO:0008006" key="3">
    <source>
        <dbReference type="Google" id="ProtNLM"/>
    </source>
</evidence>
<organism evidence="1 2">
    <name type="scientific">Ramlibacter rhizophilus</name>
    <dbReference type="NCBI Taxonomy" id="1781167"/>
    <lineage>
        <taxon>Bacteria</taxon>
        <taxon>Pseudomonadati</taxon>
        <taxon>Pseudomonadota</taxon>
        <taxon>Betaproteobacteria</taxon>
        <taxon>Burkholderiales</taxon>
        <taxon>Comamonadaceae</taxon>
        <taxon>Ramlibacter</taxon>
    </lineage>
</organism>
<dbReference type="RefSeq" id="WP_135285400.1">
    <property type="nucleotide sequence ID" value="NZ_SMLL01000004.1"/>
</dbReference>
<comment type="caution">
    <text evidence="1">The sequence shown here is derived from an EMBL/GenBank/DDBJ whole genome shotgun (WGS) entry which is preliminary data.</text>
</comment>
<dbReference type="EMBL" id="SMLL01000004">
    <property type="protein sequence ID" value="TFY99857.1"/>
    <property type="molecule type" value="Genomic_DNA"/>
</dbReference>
<reference evidence="1 2" key="1">
    <citation type="submission" date="2019-03" db="EMBL/GenBank/DDBJ databases">
        <title>Ramlibacter rhizophilus CCTCC AB2015357, whole genome shotgun sequence.</title>
        <authorList>
            <person name="Zhang X."/>
            <person name="Feng G."/>
            <person name="Zhu H."/>
        </authorList>
    </citation>
    <scope>NUCLEOTIDE SEQUENCE [LARGE SCALE GENOMIC DNA]</scope>
    <source>
        <strain evidence="1 2">CCTCC AB2015357</strain>
    </source>
</reference>
<proteinExistence type="predicted"/>
<protein>
    <recommendedName>
        <fullName evidence="3">DUF2158 domain-containing protein</fullName>
    </recommendedName>
</protein>
<sequence>MLNLLAIEPGQVVRLKNGTTAEVIQNIGDGIWLNARFADGSEDLVFCEDIAGLAETEPS</sequence>
<accession>A0A4Z0BNL9</accession>
<gene>
    <name evidence="1" type="ORF">EZ242_12035</name>
</gene>